<accession>X1FSW0</accession>
<evidence type="ECO:0000313" key="1">
    <source>
        <dbReference type="EMBL" id="GAH48766.1"/>
    </source>
</evidence>
<dbReference type="EMBL" id="BARU01019071">
    <property type="protein sequence ID" value="GAH48766.1"/>
    <property type="molecule type" value="Genomic_DNA"/>
</dbReference>
<dbReference type="AlphaFoldDB" id="X1FSW0"/>
<comment type="caution">
    <text evidence="1">The sequence shown here is derived from an EMBL/GenBank/DDBJ whole genome shotgun (WGS) entry which is preliminary data.</text>
</comment>
<reference evidence="1" key="1">
    <citation type="journal article" date="2014" name="Front. Microbiol.">
        <title>High frequency of phylogenetically diverse reductive dehalogenase-homologous genes in deep subseafloor sedimentary metagenomes.</title>
        <authorList>
            <person name="Kawai M."/>
            <person name="Futagami T."/>
            <person name="Toyoda A."/>
            <person name="Takaki Y."/>
            <person name="Nishi S."/>
            <person name="Hori S."/>
            <person name="Arai W."/>
            <person name="Tsubouchi T."/>
            <person name="Morono Y."/>
            <person name="Uchiyama I."/>
            <person name="Ito T."/>
            <person name="Fujiyama A."/>
            <person name="Inagaki F."/>
            <person name="Takami H."/>
        </authorList>
    </citation>
    <scope>NUCLEOTIDE SEQUENCE</scope>
    <source>
        <strain evidence="1">Expedition CK06-06</strain>
    </source>
</reference>
<sequence>AGTKNAYLVTDDIEYGFDNKIPLWLFGFLY</sequence>
<protein>
    <submittedName>
        <fullName evidence="1">Uncharacterized protein</fullName>
    </submittedName>
</protein>
<feature type="non-terminal residue" evidence="1">
    <location>
        <position position="1"/>
    </location>
</feature>
<organism evidence="1">
    <name type="scientific">marine sediment metagenome</name>
    <dbReference type="NCBI Taxonomy" id="412755"/>
    <lineage>
        <taxon>unclassified sequences</taxon>
        <taxon>metagenomes</taxon>
        <taxon>ecological metagenomes</taxon>
    </lineage>
</organism>
<name>X1FSW0_9ZZZZ</name>
<gene>
    <name evidence="1" type="ORF">S03H2_31452</name>
</gene>
<proteinExistence type="predicted"/>